<protein>
    <submittedName>
        <fullName evidence="2">ABC transporter permease</fullName>
    </submittedName>
</protein>
<proteinExistence type="predicted"/>
<gene>
    <name evidence="2" type="ORF">GCM10009550_51700</name>
</gene>
<evidence type="ECO:0000313" key="3">
    <source>
        <dbReference type="Proteomes" id="UP001500665"/>
    </source>
</evidence>
<keyword evidence="1" id="KW-0472">Membrane</keyword>
<feature type="transmembrane region" description="Helical" evidence="1">
    <location>
        <begin position="81"/>
        <end position="101"/>
    </location>
</feature>
<feature type="transmembrane region" description="Helical" evidence="1">
    <location>
        <begin position="46"/>
        <end position="69"/>
    </location>
</feature>
<name>A0ABP4C3Y3_9ACTN</name>
<dbReference type="RefSeq" id="WP_344243546.1">
    <property type="nucleotide sequence ID" value="NZ_BAAAHH010000024.1"/>
</dbReference>
<keyword evidence="1" id="KW-0812">Transmembrane</keyword>
<accession>A0ABP4C3Y3</accession>
<organism evidence="2 3">
    <name type="scientific">Actinocorallia libanotica</name>
    <dbReference type="NCBI Taxonomy" id="46162"/>
    <lineage>
        <taxon>Bacteria</taxon>
        <taxon>Bacillati</taxon>
        <taxon>Actinomycetota</taxon>
        <taxon>Actinomycetes</taxon>
        <taxon>Streptosporangiales</taxon>
        <taxon>Thermomonosporaceae</taxon>
        <taxon>Actinocorallia</taxon>
    </lineage>
</organism>
<comment type="caution">
    <text evidence="2">The sequence shown here is derived from an EMBL/GenBank/DDBJ whole genome shotgun (WGS) entry which is preliminary data.</text>
</comment>
<evidence type="ECO:0000313" key="2">
    <source>
        <dbReference type="EMBL" id="GAA0960482.1"/>
    </source>
</evidence>
<keyword evidence="3" id="KW-1185">Reference proteome</keyword>
<feature type="transmembrane region" description="Helical" evidence="1">
    <location>
        <begin position="174"/>
        <end position="199"/>
    </location>
</feature>
<feature type="transmembrane region" description="Helical" evidence="1">
    <location>
        <begin position="128"/>
        <end position="153"/>
    </location>
</feature>
<evidence type="ECO:0000256" key="1">
    <source>
        <dbReference type="SAM" id="Phobius"/>
    </source>
</evidence>
<feature type="transmembrane region" description="Helical" evidence="1">
    <location>
        <begin position="205"/>
        <end position="224"/>
    </location>
</feature>
<sequence>MSTAIHDIGYRHYDGPRLGRSHVARSLYQYNLRSLFGLGRGARAKFIPLALAAFMLLPAAGDIAVLSFARRPEVLIDYSMYAIYLQPIIAIFLATQAPVIASRDLRFRTVPLYFSRPVETTDFVLAKFAAFVTALLALMAVPVTLLHLGFLAMRKAMIEGGAPDVPSVAGQTGEYFAALAGCLLFALVLSSFALLIAAYTPRRGFGVAAVMAVYLISNVVVLIVQGASISSGNYEIAGWAGLFTPFTLVDGVQVRLLGADPGVRAENVAPAGSGPVFLLAALAVVGVSLLLLMNRFRKAGA</sequence>
<dbReference type="EMBL" id="BAAAHH010000024">
    <property type="protein sequence ID" value="GAA0960482.1"/>
    <property type="molecule type" value="Genomic_DNA"/>
</dbReference>
<reference evidence="3" key="1">
    <citation type="journal article" date="2019" name="Int. J. Syst. Evol. Microbiol.">
        <title>The Global Catalogue of Microorganisms (GCM) 10K type strain sequencing project: providing services to taxonomists for standard genome sequencing and annotation.</title>
        <authorList>
            <consortium name="The Broad Institute Genomics Platform"/>
            <consortium name="The Broad Institute Genome Sequencing Center for Infectious Disease"/>
            <person name="Wu L."/>
            <person name="Ma J."/>
        </authorList>
    </citation>
    <scope>NUCLEOTIDE SEQUENCE [LARGE SCALE GENOMIC DNA]</scope>
    <source>
        <strain evidence="3">JCM 10696</strain>
    </source>
</reference>
<dbReference type="Proteomes" id="UP001500665">
    <property type="component" value="Unassembled WGS sequence"/>
</dbReference>
<feature type="transmembrane region" description="Helical" evidence="1">
    <location>
        <begin position="276"/>
        <end position="293"/>
    </location>
</feature>
<keyword evidence="1" id="KW-1133">Transmembrane helix</keyword>